<feature type="compositionally biased region" description="Basic residues" evidence="1">
    <location>
        <begin position="1"/>
        <end position="13"/>
    </location>
</feature>
<evidence type="ECO:0000313" key="3">
    <source>
        <dbReference type="Proteomes" id="UP001162029"/>
    </source>
</evidence>
<accession>A0AAV0VD21</accession>
<name>A0AAV0VD21_9STRA</name>
<reference evidence="2" key="1">
    <citation type="submission" date="2022-12" db="EMBL/GenBank/DDBJ databases">
        <authorList>
            <person name="Webb A."/>
        </authorList>
    </citation>
    <scope>NUCLEOTIDE SEQUENCE</scope>
    <source>
        <strain evidence="2">Pd1</strain>
    </source>
</reference>
<evidence type="ECO:0000256" key="1">
    <source>
        <dbReference type="SAM" id="MobiDB-lite"/>
    </source>
</evidence>
<dbReference type="EMBL" id="CANTFM010002664">
    <property type="protein sequence ID" value="CAI5747062.1"/>
    <property type="molecule type" value="Genomic_DNA"/>
</dbReference>
<gene>
    <name evidence="2" type="ORF">PDE001_LOCUS11996</name>
</gene>
<dbReference type="Proteomes" id="UP001162029">
    <property type="component" value="Unassembled WGS sequence"/>
</dbReference>
<proteinExistence type="predicted"/>
<protein>
    <recommendedName>
        <fullName evidence="4">Ribosome biogenesis protein NOP53</fullName>
    </recommendedName>
</protein>
<sequence>MDTSRTPKRKRRRVDSTLPRLDNNSRSRYVSHRVRGSKSRDVASKIVWKDSPADKQIKVSGTGKMAVRKEMQGFVGRLARASQHSPPYTNDEDIKFDRERVRPRRKTEVEKG</sequence>
<feature type="region of interest" description="Disordered" evidence="1">
    <location>
        <begin position="78"/>
        <end position="112"/>
    </location>
</feature>
<keyword evidence="3" id="KW-1185">Reference proteome</keyword>
<comment type="caution">
    <text evidence="2">The sequence shown here is derived from an EMBL/GenBank/DDBJ whole genome shotgun (WGS) entry which is preliminary data.</text>
</comment>
<feature type="region of interest" description="Disordered" evidence="1">
    <location>
        <begin position="1"/>
        <end position="41"/>
    </location>
</feature>
<feature type="compositionally biased region" description="Basic and acidic residues" evidence="1">
    <location>
        <begin position="92"/>
        <end position="112"/>
    </location>
</feature>
<dbReference type="AlphaFoldDB" id="A0AAV0VD21"/>
<evidence type="ECO:0008006" key="4">
    <source>
        <dbReference type="Google" id="ProtNLM"/>
    </source>
</evidence>
<organism evidence="2 3">
    <name type="scientific">Peronospora destructor</name>
    <dbReference type="NCBI Taxonomy" id="86335"/>
    <lineage>
        <taxon>Eukaryota</taxon>
        <taxon>Sar</taxon>
        <taxon>Stramenopiles</taxon>
        <taxon>Oomycota</taxon>
        <taxon>Peronosporomycetes</taxon>
        <taxon>Peronosporales</taxon>
        <taxon>Peronosporaceae</taxon>
        <taxon>Peronospora</taxon>
    </lineage>
</organism>
<evidence type="ECO:0000313" key="2">
    <source>
        <dbReference type="EMBL" id="CAI5747062.1"/>
    </source>
</evidence>